<dbReference type="Proteomes" id="UP000460435">
    <property type="component" value="Unassembled WGS sequence"/>
</dbReference>
<sequence length="146" mass="15488">MVKPPARTANPFPDHAHEPPAVIPEGWTATVRPNAGDIIIRDVRGQQVTHAGMNNDEDAREALARIGARPIGPWQQASDGTVVRVQPLWQPVFVDAVGVAANPLSGGVSVLLGSEVAELDTEMARDLADALNEEADTADDDSARRA</sequence>
<proteinExistence type="predicted"/>
<feature type="region of interest" description="Disordered" evidence="1">
    <location>
        <begin position="127"/>
        <end position="146"/>
    </location>
</feature>
<dbReference type="EMBL" id="WLZY01000011">
    <property type="protein sequence ID" value="NDL60382.1"/>
    <property type="molecule type" value="Genomic_DNA"/>
</dbReference>
<keyword evidence="3" id="KW-1185">Reference proteome</keyword>
<reference evidence="2 3" key="1">
    <citation type="submission" date="2019-11" db="EMBL/GenBank/DDBJ databases">
        <authorList>
            <person name="Li X.-J."/>
            <person name="Feng X.-M."/>
        </authorList>
    </citation>
    <scope>NUCLEOTIDE SEQUENCE [LARGE SCALE GENOMIC DNA]</scope>
    <source>
        <strain evidence="2 3">XMNu-373</strain>
    </source>
</reference>
<evidence type="ECO:0000313" key="2">
    <source>
        <dbReference type="EMBL" id="NDL60382.1"/>
    </source>
</evidence>
<gene>
    <name evidence="2" type="ORF">F7O44_25220</name>
</gene>
<comment type="caution">
    <text evidence="2">The sequence shown here is derived from an EMBL/GenBank/DDBJ whole genome shotgun (WGS) entry which is preliminary data.</text>
</comment>
<feature type="compositionally biased region" description="Acidic residues" evidence="1">
    <location>
        <begin position="131"/>
        <end position="140"/>
    </location>
</feature>
<protein>
    <submittedName>
        <fullName evidence="2">Uncharacterized protein</fullName>
    </submittedName>
</protein>
<organism evidence="2 3">
    <name type="scientific">Phytoactinopolyspora mesophila</name>
    <dbReference type="NCBI Taxonomy" id="2650750"/>
    <lineage>
        <taxon>Bacteria</taxon>
        <taxon>Bacillati</taxon>
        <taxon>Actinomycetota</taxon>
        <taxon>Actinomycetes</taxon>
        <taxon>Jiangellales</taxon>
        <taxon>Jiangellaceae</taxon>
        <taxon>Phytoactinopolyspora</taxon>
    </lineage>
</organism>
<evidence type="ECO:0000256" key="1">
    <source>
        <dbReference type="SAM" id="MobiDB-lite"/>
    </source>
</evidence>
<name>A0A7K3MBQ3_9ACTN</name>
<dbReference type="AlphaFoldDB" id="A0A7K3MBQ3"/>
<dbReference type="RefSeq" id="WP_162453085.1">
    <property type="nucleotide sequence ID" value="NZ_WLZY01000011.1"/>
</dbReference>
<evidence type="ECO:0000313" key="3">
    <source>
        <dbReference type="Proteomes" id="UP000460435"/>
    </source>
</evidence>
<accession>A0A7K3MBQ3</accession>